<evidence type="ECO:0000256" key="1">
    <source>
        <dbReference type="SAM" id="MobiDB-lite"/>
    </source>
</evidence>
<accession>A0ABR4ITL6</accession>
<name>A0ABR4ITL6_9EURO</name>
<comment type="caution">
    <text evidence="2">The sequence shown here is derived from an EMBL/GenBank/DDBJ whole genome shotgun (WGS) entry which is preliminary data.</text>
</comment>
<gene>
    <name evidence="2" type="ORF">BDW59DRAFT_6921</name>
</gene>
<sequence>MSHFRSEDTRYPSGPPPRPFPRRDDRDGRMYDDNSPSRSRSPGAINPSYSPPRGPAANRRPDSRSQYRSRDRDDFPRRPRHSYRDRDREDYHSRSRSRSHSYSRSRSPRRGRPHYGQESREVMMDGLPVDMVEEDVGPSLPFSPSRLFDPKVSGLPEMRSMVQAFVVA</sequence>
<reference evidence="2 3" key="1">
    <citation type="submission" date="2024-07" db="EMBL/GenBank/DDBJ databases">
        <title>Section-level genome sequencing and comparative genomics of Aspergillus sections Usti and Cavernicolus.</title>
        <authorList>
            <consortium name="Lawrence Berkeley National Laboratory"/>
            <person name="Nybo J.L."/>
            <person name="Vesth T.C."/>
            <person name="Theobald S."/>
            <person name="Frisvad J.C."/>
            <person name="Larsen T.O."/>
            <person name="Kjaerboelling I."/>
            <person name="Rothschild-Mancinelli K."/>
            <person name="Lyhne E.K."/>
            <person name="Kogle M.E."/>
            <person name="Barry K."/>
            <person name="Clum A."/>
            <person name="Na H."/>
            <person name="Ledsgaard L."/>
            <person name="Lin J."/>
            <person name="Lipzen A."/>
            <person name="Kuo A."/>
            <person name="Riley R."/>
            <person name="Mondo S."/>
            <person name="LaButti K."/>
            <person name="Haridas S."/>
            <person name="Pangalinan J."/>
            <person name="Salamov A.A."/>
            <person name="Simmons B.A."/>
            <person name="Magnuson J.K."/>
            <person name="Chen J."/>
            <person name="Drula E."/>
            <person name="Henrissat B."/>
            <person name="Wiebenga A."/>
            <person name="Lubbers R.J."/>
            <person name="Gomes A.C."/>
            <person name="Makela M.R."/>
            <person name="Stajich J."/>
            <person name="Grigoriev I.V."/>
            <person name="Mortensen U.H."/>
            <person name="De vries R.P."/>
            <person name="Baker S.E."/>
            <person name="Andersen M.R."/>
        </authorList>
    </citation>
    <scope>NUCLEOTIDE SEQUENCE [LARGE SCALE GENOMIC DNA]</scope>
    <source>
        <strain evidence="2 3">CBS 600.67</strain>
    </source>
</reference>
<keyword evidence="3" id="KW-1185">Reference proteome</keyword>
<feature type="compositionally biased region" description="Basic and acidic residues" evidence="1">
    <location>
        <begin position="21"/>
        <end position="32"/>
    </location>
</feature>
<feature type="compositionally biased region" description="Basic and acidic residues" evidence="1">
    <location>
        <begin position="1"/>
        <end position="10"/>
    </location>
</feature>
<feature type="compositionally biased region" description="Basic residues" evidence="1">
    <location>
        <begin position="94"/>
        <end position="113"/>
    </location>
</feature>
<protein>
    <submittedName>
        <fullName evidence="2">Uncharacterized protein</fullName>
    </submittedName>
</protein>
<feature type="compositionally biased region" description="Basic and acidic residues" evidence="1">
    <location>
        <begin position="59"/>
        <end position="93"/>
    </location>
</feature>
<evidence type="ECO:0000313" key="2">
    <source>
        <dbReference type="EMBL" id="KAL2831106.1"/>
    </source>
</evidence>
<dbReference type="EMBL" id="JBFXLS010000010">
    <property type="protein sequence ID" value="KAL2831106.1"/>
    <property type="molecule type" value="Genomic_DNA"/>
</dbReference>
<evidence type="ECO:0000313" key="3">
    <source>
        <dbReference type="Proteomes" id="UP001610335"/>
    </source>
</evidence>
<proteinExistence type="predicted"/>
<feature type="region of interest" description="Disordered" evidence="1">
    <location>
        <begin position="1"/>
        <end position="121"/>
    </location>
</feature>
<organism evidence="2 3">
    <name type="scientific">Aspergillus cavernicola</name>
    <dbReference type="NCBI Taxonomy" id="176166"/>
    <lineage>
        <taxon>Eukaryota</taxon>
        <taxon>Fungi</taxon>
        <taxon>Dikarya</taxon>
        <taxon>Ascomycota</taxon>
        <taxon>Pezizomycotina</taxon>
        <taxon>Eurotiomycetes</taxon>
        <taxon>Eurotiomycetidae</taxon>
        <taxon>Eurotiales</taxon>
        <taxon>Aspergillaceae</taxon>
        <taxon>Aspergillus</taxon>
        <taxon>Aspergillus subgen. Nidulantes</taxon>
    </lineage>
</organism>
<dbReference type="Proteomes" id="UP001610335">
    <property type="component" value="Unassembled WGS sequence"/>
</dbReference>